<evidence type="ECO:0000256" key="1">
    <source>
        <dbReference type="SAM" id="SignalP"/>
    </source>
</evidence>
<dbReference type="InterPro" id="IPR013766">
    <property type="entry name" value="Thioredoxin_domain"/>
</dbReference>
<dbReference type="InterPro" id="IPR036249">
    <property type="entry name" value="Thioredoxin-like_sf"/>
</dbReference>
<evidence type="ECO:0000259" key="2">
    <source>
        <dbReference type="PROSITE" id="PS51352"/>
    </source>
</evidence>
<evidence type="ECO:0000313" key="3">
    <source>
        <dbReference type="EMBL" id="MBC6492468.1"/>
    </source>
</evidence>
<sequence length="180" mass="20715">MKTTSRIVFRLVPMIVFLAMLAPMVSKGQETAADKQSPTSVPPYLKFKTLPPFELRGINGQLIIRDQLPKSNGTIIMFFSPDCHHCVAQVDVMQKEIGKLQPFNLVMATYQPMENLVGFYNRYNLSAWKNLYIGRDEKYFMPPYFRIINLPYFALYNKKGEFVKVFEGNVAIDQLVSAFK</sequence>
<feature type="domain" description="Thioredoxin" evidence="2">
    <location>
        <begin position="44"/>
        <end position="180"/>
    </location>
</feature>
<keyword evidence="1" id="KW-0732">Signal</keyword>
<proteinExistence type="predicted"/>
<dbReference type="Proteomes" id="UP000765802">
    <property type="component" value="Unassembled WGS sequence"/>
</dbReference>
<dbReference type="EMBL" id="MBUA01000028">
    <property type="protein sequence ID" value="MBC6492468.1"/>
    <property type="molecule type" value="Genomic_DNA"/>
</dbReference>
<protein>
    <recommendedName>
        <fullName evidence="2">Thioredoxin domain-containing protein</fullName>
    </recommendedName>
</protein>
<gene>
    <name evidence="3" type="ORF">BC349_15510</name>
</gene>
<reference evidence="3 4" key="1">
    <citation type="submission" date="2016-07" db="EMBL/GenBank/DDBJ databases">
        <title>Genome analysis of Flavihumibacter stibioxidans YS-17.</title>
        <authorList>
            <person name="Shi K."/>
            <person name="Han Y."/>
            <person name="Wang G."/>
        </authorList>
    </citation>
    <scope>NUCLEOTIDE SEQUENCE [LARGE SCALE GENOMIC DNA]</scope>
    <source>
        <strain evidence="3 4">YS-17</strain>
    </source>
</reference>
<feature type="chain" id="PRO_5046578938" description="Thioredoxin domain-containing protein" evidence="1">
    <location>
        <begin position="29"/>
        <end position="180"/>
    </location>
</feature>
<dbReference type="Gene3D" id="3.40.30.10">
    <property type="entry name" value="Glutaredoxin"/>
    <property type="match status" value="1"/>
</dbReference>
<feature type="signal peptide" evidence="1">
    <location>
        <begin position="1"/>
        <end position="28"/>
    </location>
</feature>
<organism evidence="3 4">
    <name type="scientific">Flavihumibacter stibioxidans</name>
    <dbReference type="NCBI Taxonomy" id="1834163"/>
    <lineage>
        <taxon>Bacteria</taxon>
        <taxon>Pseudomonadati</taxon>
        <taxon>Bacteroidota</taxon>
        <taxon>Chitinophagia</taxon>
        <taxon>Chitinophagales</taxon>
        <taxon>Chitinophagaceae</taxon>
        <taxon>Flavihumibacter</taxon>
    </lineage>
</organism>
<keyword evidence="4" id="KW-1185">Reference proteome</keyword>
<name>A0ABR7MBQ5_9BACT</name>
<dbReference type="PROSITE" id="PS51352">
    <property type="entry name" value="THIOREDOXIN_2"/>
    <property type="match status" value="1"/>
</dbReference>
<dbReference type="SUPFAM" id="SSF52833">
    <property type="entry name" value="Thioredoxin-like"/>
    <property type="match status" value="1"/>
</dbReference>
<comment type="caution">
    <text evidence="3">The sequence shown here is derived from an EMBL/GenBank/DDBJ whole genome shotgun (WGS) entry which is preliminary data.</text>
</comment>
<accession>A0ABR7MBQ5</accession>
<dbReference type="RefSeq" id="WP_187257791.1">
    <property type="nucleotide sequence ID" value="NZ_JBHULF010000020.1"/>
</dbReference>
<evidence type="ECO:0000313" key="4">
    <source>
        <dbReference type="Proteomes" id="UP000765802"/>
    </source>
</evidence>